<dbReference type="PRINTS" id="PR00344">
    <property type="entry name" value="BCTRLSENSOR"/>
</dbReference>
<dbReference type="SUPFAM" id="SSF55874">
    <property type="entry name" value="ATPase domain of HSP90 chaperone/DNA topoisomerase II/histidine kinase"/>
    <property type="match status" value="1"/>
</dbReference>
<proteinExistence type="predicted"/>
<dbReference type="InterPro" id="IPR036097">
    <property type="entry name" value="HisK_dim/P_sf"/>
</dbReference>
<feature type="transmembrane region" description="Helical" evidence="4">
    <location>
        <begin position="107"/>
        <end position="128"/>
    </location>
</feature>
<comment type="caution">
    <text evidence="6">The sequence shown here is derived from an EMBL/GenBank/DDBJ whole genome shotgun (WGS) entry which is preliminary data.</text>
</comment>
<dbReference type="Gene3D" id="1.10.287.130">
    <property type="match status" value="1"/>
</dbReference>
<evidence type="ECO:0000256" key="4">
    <source>
        <dbReference type="SAM" id="Phobius"/>
    </source>
</evidence>
<dbReference type="PANTHER" id="PTHR43065">
    <property type="entry name" value="SENSOR HISTIDINE KINASE"/>
    <property type="match status" value="1"/>
</dbReference>
<evidence type="ECO:0000313" key="6">
    <source>
        <dbReference type="EMBL" id="TRW15084.1"/>
    </source>
</evidence>
<dbReference type="Proteomes" id="UP000317894">
    <property type="component" value="Unassembled WGS sequence"/>
</dbReference>
<dbReference type="InterPro" id="IPR005467">
    <property type="entry name" value="His_kinase_dom"/>
</dbReference>
<dbReference type="SMART" id="SM00387">
    <property type="entry name" value="HATPase_c"/>
    <property type="match status" value="1"/>
</dbReference>
<dbReference type="Gene3D" id="3.30.565.10">
    <property type="entry name" value="Histidine kinase-like ATPase, C-terminal domain"/>
    <property type="match status" value="1"/>
</dbReference>
<evidence type="ECO:0000256" key="3">
    <source>
        <dbReference type="ARBA" id="ARBA00022553"/>
    </source>
</evidence>
<dbReference type="EC" id="2.7.13.3" evidence="2"/>
<dbReference type="InterPro" id="IPR058544">
    <property type="entry name" value="ETR1_N"/>
</dbReference>
<name>A0A552UA45_9SPHN</name>
<accession>A0A552UA45</accession>
<dbReference type="Pfam" id="PF00512">
    <property type="entry name" value="HisKA"/>
    <property type="match status" value="1"/>
</dbReference>
<dbReference type="AlphaFoldDB" id="A0A552UA45"/>
<sequence>MRRPAYRAGGRGMIEYLHKLLAGQGLAPHGFCLLWDPALIWTHVITDALIAAAYFSIPVAMGYFLLKRPDVRFGWVAWLFAVFILACGATHVMGMWVLWYPDYGPQALVKIVTAVASVVTAIALWPLLPKAIALPSPLQLETANADLRLRVDERDAALVALGRETAERERTEDMLRQSQKMEAVGQLTGGIAHDFNNLMTIIVANLDRALRLPPGDPRTTTTLENALTGARRAATLTDQLLAFSRKQPLDPGVHDLNDLVARTADLFAATLDAGIAVQTELPPGVWPVRVDANQTENALLNLAVNARDAMPDGGTVTIRTLNIAAGTRDDAPPGDQVMIEVADTGTGMSPETIARAFEPFFTTKGVGQGTGLGLAQVYGFINQSGGRIAIHSVEGEGTTLRIFLPRALGPT</sequence>
<dbReference type="Pfam" id="PF25487">
    <property type="entry name" value="ETR1_N"/>
    <property type="match status" value="1"/>
</dbReference>
<evidence type="ECO:0000259" key="5">
    <source>
        <dbReference type="PROSITE" id="PS50109"/>
    </source>
</evidence>
<dbReference type="CDD" id="cd00082">
    <property type="entry name" value="HisKA"/>
    <property type="match status" value="1"/>
</dbReference>
<reference evidence="6 7" key="1">
    <citation type="submission" date="2019-07" db="EMBL/GenBank/DDBJ databases">
        <title>Novel species isolated from glacier.</title>
        <authorList>
            <person name="Liu Q."/>
            <person name="Xin Y.-H."/>
        </authorList>
    </citation>
    <scope>NUCLEOTIDE SEQUENCE [LARGE SCALE GENOMIC DNA]</scope>
    <source>
        <strain evidence="6 7">LB1R16</strain>
    </source>
</reference>
<keyword evidence="4" id="KW-1133">Transmembrane helix</keyword>
<feature type="transmembrane region" description="Helical" evidence="4">
    <location>
        <begin position="78"/>
        <end position="101"/>
    </location>
</feature>
<keyword evidence="4" id="KW-0472">Membrane</keyword>
<protein>
    <recommendedName>
        <fullName evidence="2">histidine kinase</fullName>
        <ecNumber evidence="2">2.7.13.3</ecNumber>
    </recommendedName>
</protein>
<dbReference type="EMBL" id="VJWA01000002">
    <property type="protein sequence ID" value="TRW15084.1"/>
    <property type="molecule type" value="Genomic_DNA"/>
</dbReference>
<dbReference type="Pfam" id="PF02518">
    <property type="entry name" value="HATPase_c"/>
    <property type="match status" value="1"/>
</dbReference>
<keyword evidence="7" id="KW-1185">Reference proteome</keyword>
<dbReference type="GO" id="GO:0000155">
    <property type="term" value="F:phosphorelay sensor kinase activity"/>
    <property type="evidence" value="ECO:0007669"/>
    <property type="project" value="InterPro"/>
</dbReference>
<dbReference type="SMART" id="SM00388">
    <property type="entry name" value="HisKA"/>
    <property type="match status" value="1"/>
</dbReference>
<dbReference type="InterPro" id="IPR003594">
    <property type="entry name" value="HATPase_dom"/>
</dbReference>
<evidence type="ECO:0000256" key="2">
    <source>
        <dbReference type="ARBA" id="ARBA00012438"/>
    </source>
</evidence>
<feature type="transmembrane region" description="Helical" evidence="4">
    <location>
        <begin position="48"/>
        <end position="66"/>
    </location>
</feature>
<evidence type="ECO:0000313" key="7">
    <source>
        <dbReference type="Proteomes" id="UP000317894"/>
    </source>
</evidence>
<dbReference type="InterPro" id="IPR004358">
    <property type="entry name" value="Sig_transdc_His_kin-like_C"/>
</dbReference>
<dbReference type="PANTHER" id="PTHR43065:SF49">
    <property type="entry name" value="HISTIDINE KINASE"/>
    <property type="match status" value="1"/>
</dbReference>
<dbReference type="InterPro" id="IPR036890">
    <property type="entry name" value="HATPase_C_sf"/>
</dbReference>
<organism evidence="6 7">
    <name type="scientific">Glacieibacterium frigidum</name>
    <dbReference type="NCBI Taxonomy" id="2593303"/>
    <lineage>
        <taxon>Bacteria</taxon>
        <taxon>Pseudomonadati</taxon>
        <taxon>Pseudomonadota</taxon>
        <taxon>Alphaproteobacteria</taxon>
        <taxon>Sphingomonadales</taxon>
        <taxon>Sphingosinicellaceae</taxon>
        <taxon>Glacieibacterium</taxon>
    </lineage>
</organism>
<dbReference type="SUPFAM" id="SSF47384">
    <property type="entry name" value="Homodimeric domain of signal transducing histidine kinase"/>
    <property type="match status" value="1"/>
</dbReference>
<comment type="catalytic activity">
    <reaction evidence="1">
        <text>ATP + protein L-histidine = ADP + protein N-phospho-L-histidine.</text>
        <dbReference type="EC" id="2.7.13.3"/>
    </reaction>
</comment>
<dbReference type="PROSITE" id="PS50109">
    <property type="entry name" value="HIS_KIN"/>
    <property type="match status" value="1"/>
</dbReference>
<keyword evidence="4" id="KW-0812">Transmembrane</keyword>
<dbReference type="OrthoDB" id="9796100at2"/>
<evidence type="ECO:0000256" key="1">
    <source>
        <dbReference type="ARBA" id="ARBA00000085"/>
    </source>
</evidence>
<keyword evidence="3" id="KW-0597">Phosphoprotein</keyword>
<gene>
    <name evidence="6" type="ORF">FMM06_15665</name>
</gene>
<dbReference type="InterPro" id="IPR003661">
    <property type="entry name" value="HisK_dim/P_dom"/>
</dbReference>
<feature type="domain" description="Histidine kinase" evidence="5">
    <location>
        <begin position="190"/>
        <end position="408"/>
    </location>
</feature>